<dbReference type="GO" id="GO:0005737">
    <property type="term" value="C:cytoplasm"/>
    <property type="evidence" value="ECO:0007669"/>
    <property type="project" value="TreeGrafter"/>
</dbReference>
<dbReference type="InterPro" id="IPR036291">
    <property type="entry name" value="NAD(P)-bd_dom_sf"/>
</dbReference>
<sequence length="296" mass="31262">MRVLVTGATGLIGGAVARRLRAGGHEVVGLARSEASANKLTSEGFAVMHGDLADMASLASAARAVDAVIHAASPGDQNTATHDQAATHSIIEALRGTGKRFVYTSGCLIYGSTDDTPATEDSPRNPVELVRWREALEDEVLAAAATGVHPSVIRPGWVYGNWGGTAMMMYGAAREYGVARYVGNGQNRWSTVHADDLADLYALTLERAPVSSVFNGVHGAATPLIDIARAASEAAGAEGRVEAWPLDEARQSLWAFADAIACDQVVSGEKAKRELDWRPSRRSIVEELRSCASAHA</sequence>
<dbReference type="Pfam" id="PF01370">
    <property type="entry name" value="Epimerase"/>
    <property type="match status" value="1"/>
</dbReference>
<comment type="caution">
    <text evidence="2">The sequence shown here is derived from an EMBL/GenBank/DDBJ whole genome shotgun (WGS) entry which is preliminary data.</text>
</comment>
<reference evidence="2 3" key="1">
    <citation type="submission" date="2019-03" db="EMBL/GenBank/DDBJ databases">
        <title>Paraburkholderia sp. 4M-K11, isolated from subtropical forest soil.</title>
        <authorList>
            <person name="Gao Z.-H."/>
            <person name="Qiu L.-H."/>
        </authorList>
    </citation>
    <scope>NUCLEOTIDE SEQUENCE [LARGE SCALE GENOMIC DNA]</scope>
    <source>
        <strain evidence="2 3">4M-K11</strain>
    </source>
</reference>
<evidence type="ECO:0000313" key="3">
    <source>
        <dbReference type="Proteomes" id="UP000295722"/>
    </source>
</evidence>
<dbReference type="Gene3D" id="3.40.50.720">
    <property type="entry name" value="NAD(P)-binding Rossmann-like Domain"/>
    <property type="match status" value="1"/>
</dbReference>
<evidence type="ECO:0000259" key="1">
    <source>
        <dbReference type="Pfam" id="PF01370"/>
    </source>
</evidence>
<feature type="domain" description="NAD-dependent epimerase/dehydratase" evidence="1">
    <location>
        <begin position="3"/>
        <end position="211"/>
    </location>
</feature>
<keyword evidence="3" id="KW-1185">Reference proteome</keyword>
<dbReference type="InterPro" id="IPR051783">
    <property type="entry name" value="NAD(P)-dependent_oxidoreduct"/>
</dbReference>
<dbReference type="SUPFAM" id="SSF51735">
    <property type="entry name" value="NAD(P)-binding Rossmann-fold domains"/>
    <property type="match status" value="1"/>
</dbReference>
<evidence type="ECO:0000313" key="2">
    <source>
        <dbReference type="EMBL" id="TDG20994.1"/>
    </source>
</evidence>
<dbReference type="AlphaFoldDB" id="A0A4R5M534"/>
<dbReference type="OrthoDB" id="9787292at2"/>
<organism evidence="2 3">
    <name type="scientific">Paraburkholderia silviterrae</name>
    <dbReference type="NCBI Taxonomy" id="2528715"/>
    <lineage>
        <taxon>Bacteria</taxon>
        <taxon>Pseudomonadati</taxon>
        <taxon>Pseudomonadota</taxon>
        <taxon>Betaproteobacteria</taxon>
        <taxon>Burkholderiales</taxon>
        <taxon>Burkholderiaceae</taxon>
        <taxon>Paraburkholderia</taxon>
    </lineage>
</organism>
<dbReference type="EMBL" id="SMRP01000013">
    <property type="protein sequence ID" value="TDG20994.1"/>
    <property type="molecule type" value="Genomic_DNA"/>
</dbReference>
<dbReference type="InterPro" id="IPR001509">
    <property type="entry name" value="Epimerase_deHydtase"/>
</dbReference>
<dbReference type="PANTHER" id="PTHR48079:SF6">
    <property type="entry name" value="NAD(P)-BINDING DOMAIN-CONTAINING PROTEIN-RELATED"/>
    <property type="match status" value="1"/>
</dbReference>
<name>A0A4R5M534_9BURK</name>
<accession>A0A4R5M534</accession>
<dbReference type="GO" id="GO:0004029">
    <property type="term" value="F:aldehyde dehydrogenase (NAD+) activity"/>
    <property type="evidence" value="ECO:0007669"/>
    <property type="project" value="TreeGrafter"/>
</dbReference>
<dbReference type="RefSeq" id="WP_133197348.1">
    <property type="nucleotide sequence ID" value="NZ_JBHUCW010000002.1"/>
</dbReference>
<dbReference type="PANTHER" id="PTHR48079">
    <property type="entry name" value="PROTEIN YEEZ"/>
    <property type="match status" value="1"/>
</dbReference>
<gene>
    <name evidence="2" type="ORF">EYW47_24105</name>
</gene>
<dbReference type="Proteomes" id="UP000295722">
    <property type="component" value="Unassembled WGS sequence"/>
</dbReference>
<protein>
    <submittedName>
        <fullName evidence="2">NAD-dependent epimerase/dehydratase family protein</fullName>
    </submittedName>
</protein>
<proteinExistence type="predicted"/>